<proteinExistence type="predicted"/>
<evidence type="ECO:0000313" key="1">
    <source>
        <dbReference type="EMBL" id="SER88967.1"/>
    </source>
</evidence>
<dbReference type="AlphaFoldDB" id="A0A1H9SVV3"/>
<organism evidence="1 2">
    <name type="scientific">Isobaculum melis</name>
    <dbReference type="NCBI Taxonomy" id="142588"/>
    <lineage>
        <taxon>Bacteria</taxon>
        <taxon>Bacillati</taxon>
        <taxon>Bacillota</taxon>
        <taxon>Bacilli</taxon>
        <taxon>Lactobacillales</taxon>
        <taxon>Carnobacteriaceae</taxon>
        <taxon>Isobaculum</taxon>
    </lineage>
</organism>
<dbReference type="PROSITE" id="PS51257">
    <property type="entry name" value="PROKAR_LIPOPROTEIN"/>
    <property type="match status" value="1"/>
</dbReference>
<accession>A0A1H9SVV3</accession>
<dbReference type="Proteomes" id="UP000198948">
    <property type="component" value="Unassembled WGS sequence"/>
</dbReference>
<evidence type="ECO:0000313" key="2">
    <source>
        <dbReference type="Proteomes" id="UP000198948"/>
    </source>
</evidence>
<sequence length="206" mass="23752">MKKNQLILCGLLCLLVGCSKPAEQQAKPKQEDVACQDASPVVKEEFYEIYDISKYEEEFMRYQWYIFDQKGEVLGHDIDRSLGGGLPNIEKFESLLVVHEGGGTGVFFRTFFDPINSLASKRYGNPYGYTTEYVMTMDSDYKALRYDVVIQEIFSGKEIKREQLDFAHVADVSFSIKEVHFLTDEKAVEITYLNEQNELSERVITY</sequence>
<gene>
    <name evidence="1" type="ORF">SAMN04488559_10977</name>
</gene>
<dbReference type="STRING" id="142588.SAMN04488559_10977"/>
<protein>
    <recommendedName>
        <fullName evidence="3">Lipoprotein</fullName>
    </recommendedName>
</protein>
<dbReference type="RefSeq" id="WP_092652286.1">
    <property type="nucleotide sequence ID" value="NZ_FOHA01000009.1"/>
</dbReference>
<reference evidence="1 2" key="1">
    <citation type="submission" date="2016-10" db="EMBL/GenBank/DDBJ databases">
        <authorList>
            <person name="de Groot N.N."/>
        </authorList>
    </citation>
    <scope>NUCLEOTIDE SEQUENCE [LARGE SCALE GENOMIC DNA]</scope>
    <source>
        <strain evidence="1 2">DSM 13760</strain>
    </source>
</reference>
<keyword evidence="2" id="KW-1185">Reference proteome</keyword>
<dbReference type="EMBL" id="FOHA01000009">
    <property type="protein sequence ID" value="SER88967.1"/>
    <property type="molecule type" value="Genomic_DNA"/>
</dbReference>
<name>A0A1H9SVV3_9LACT</name>
<evidence type="ECO:0008006" key="3">
    <source>
        <dbReference type="Google" id="ProtNLM"/>
    </source>
</evidence>